<organism evidence="2 3">
    <name type="scientific">Exiguobacterium marinum</name>
    <dbReference type="NCBI Taxonomy" id="273528"/>
    <lineage>
        <taxon>Bacteria</taxon>
        <taxon>Bacillati</taxon>
        <taxon>Bacillota</taxon>
        <taxon>Bacilli</taxon>
        <taxon>Bacillales</taxon>
        <taxon>Bacillales Family XII. Incertae Sedis</taxon>
        <taxon>Exiguobacterium</taxon>
    </lineage>
</organism>
<dbReference type="CDD" id="cd05829">
    <property type="entry name" value="Sortase_F"/>
    <property type="match status" value="1"/>
</dbReference>
<proteinExistence type="predicted"/>
<dbReference type="Gene3D" id="2.40.260.10">
    <property type="entry name" value="Sortase"/>
    <property type="match status" value="1"/>
</dbReference>
<gene>
    <name evidence="2" type="ORF">PTI97_07250</name>
</gene>
<dbReference type="SUPFAM" id="SSF63817">
    <property type="entry name" value="Sortase"/>
    <property type="match status" value="1"/>
</dbReference>
<protein>
    <submittedName>
        <fullName evidence="2">Class F sortase</fullName>
    </submittedName>
</protein>
<dbReference type="Proteomes" id="UP001213680">
    <property type="component" value="Chromosome"/>
</dbReference>
<sequence length="215" mass="23616">MELQRQDSTSFVVRSKTLKLIFLGTITFFLLSAQADAPDRSFVMPMADFAKPIVLTSKQVDRQSFHSNSFVPSRLVIPSIDVDASIEAVGKDDVGRMDTPADVNRVGWYQYGAKAGATGNVVLSGHLDDLNGPAIFSNLGQLPIGEVVTLQRKNQVATYEVVSVIQYRLEQVPLASIFAATQAKRIQLITCAGPYDEKLGYRDRIVVTAHLIETK</sequence>
<evidence type="ECO:0000313" key="3">
    <source>
        <dbReference type="Proteomes" id="UP001213680"/>
    </source>
</evidence>
<name>A0ABY7WVT8_9BACL</name>
<dbReference type="RefSeq" id="WP_274356108.1">
    <property type="nucleotide sequence ID" value="NZ_CP118099.1"/>
</dbReference>
<accession>A0ABY7WVT8</accession>
<evidence type="ECO:0000256" key="1">
    <source>
        <dbReference type="ARBA" id="ARBA00022801"/>
    </source>
</evidence>
<evidence type="ECO:0000313" key="2">
    <source>
        <dbReference type="EMBL" id="WDH74638.1"/>
    </source>
</evidence>
<dbReference type="Pfam" id="PF04203">
    <property type="entry name" value="Sortase"/>
    <property type="match status" value="1"/>
</dbReference>
<dbReference type="InterPro" id="IPR042001">
    <property type="entry name" value="Sortase_F"/>
</dbReference>
<reference evidence="2 3" key="1">
    <citation type="submission" date="2023-02" db="EMBL/GenBank/DDBJ databases">
        <title>A bacterium isolated from plastisphere.</title>
        <authorList>
            <person name="Sun Y."/>
        </authorList>
    </citation>
    <scope>NUCLEOTIDE SEQUENCE [LARGE SCALE GENOMIC DNA]</scope>
    <source>
        <strain evidence="3">a-1</strain>
    </source>
</reference>
<dbReference type="InterPro" id="IPR005754">
    <property type="entry name" value="Sortase"/>
</dbReference>
<dbReference type="EMBL" id="CP118099">
    <property type="protein sequence ID" value="WDH74638.1"/>
    <property type="molecule type" value="Genomic_DNA"/>
</dbReference>
<dbReference type="InterPro" id="IPR023365">
    <property type="entry name" value="Sortase_dom-sf"/>
</dbReference>
<keyword evidence="3" id="KW-1185">Reference proteome</keyword>
<keyword evidence="1" id="KW-0378">Hydrolase</keyword>